<evidence type="ECO:0000256" key="7">
    <source>
        <dbReference type="ARBA" id="ARBA00023186"/>
    </source>
</evidence>
<evidence type="ECO:0000256" key="8">
    <source>
        <dbReference type="ARBA" id="ARBA00038408"/>
    </source>
</evidence>
<keyword evidence="4 12" id="KW-0812">Transmembrane</keyword>
<dbReference type="InterPro" id="IPR052029">
    <property type="entry name" value="PpiD_chaperone"/>
</dbReference>
<dbReference type="PANTHER" id="PTHR47529">
    <property type="entry name" value="PEPTIDYL-PROLYL CIS-TRANS ISOMERASE D"/>
    <property type="match status" value="1"/>
</dbReference>
<evidence type="ECO:0000256" key="11">
    <source>
        <dbReference type="PROSITE-ProRule" id="PRU00278"/>
    </source>
</evidence>
<sequence>MLQSIRDRSQSWIAKVIIGAVVIALALFGVESLIGLFGQSGDEVAKVNGQSINRQEVERTVQRAIRSGQVPPEQERQLRGQVLDQMIVQRLMNSYVEDGGLAMSDQQLDQMIVNLPDFHNDEGKFDSQLYQLRLQQMGYTPLAFRGQLRQDLLNQQVQQGLAASDFGLPGEQQRLIELQTQARTFRYHTLIAADLESPVEVSDAEESAYYSEHQQEFQRPEQVKINYVMLDRKSLVDDVTVDEDELRAAWDSQQAEAPRTVSHIMVTFGADRSREEAMSIIDEVKNRLAEGDSFADLAAEYSDDVGSADNGGDMGELVRGSLGLPAFDDAAFALGEGDVSDVVETDNGLHLIKVTSITQQPFEEVRDQLRQQLAESQVASTFNDKAQQLIDESYAADDLASVADDLGLELQNSDWVGRDGEEGVLSEPGVMDAAFSSEVLEDGYNSEVIELDDDRRLVLRVADHREATTLPLEEVKDQVTEAVQNDKTRKALLALAEERIAQLQSGETPDIEWQRADDVTRQQAQLPDTVMQAAFRLPHPEPDAVVYGRAVDGDQVSLIALEEVAQGESNEQIDSLFTNMGEQVRRRSAVQGWVEYLQQTGDIERQ</sequence>
<dbReference type="GO" id="GO:0005886">
    <property type="term" value="C:plasma membrane"/>
    <property type="evidence" value="ECO:0007669"/>
    <property type="project" value="UniProtKB-SubCell"/>
</dbReference>
<evidence type="ECO:0000313" key="16">
    <source>
        <dbReference type="Proteomes" id="UP000184123"/>
    </source>
</evidence>
<reference evidence="14 17" key="2">
    <citation type="submission" date="2019-07" db="EMBL/GenBank/DDBJ databases">
        <title>Whole genome shotgun sequence of Halomonas cupida NBRC 102219.</title>
        <authorList>
            <person name="Hosoyama A."/>
            <person name="Uohara A."/>
            <person name="Ohji S."/>
            <person name="Ichikawa N."/>
        </authorList>
    </citation>
    <scope>NUCLEOTIDE SEQUENCE [LARGE SCALE GENOMIC DNA]</scope>
    <source>
        <strain evidence="14 17">NBRC 102219</strain>
    </source>
</reference>
<comment type="subcellular location">
    <subcellularLocation>
        <location evidence="1">Cell inner membrane</location>
        <topology evidence="1">Single-pass type II membrane protein</topology>
        <orientation evidence="1">Periplasmic side</orientation>
    </subcellularLocation>
</comment>
<keyword evidence="6 12" id="KW-0472">Membrane</keyword>
<keyword evidence="11" id="KW-0697">Rotamase</keyword>
<feature type="transmembrane region" description="Helical" evidence="12">
    <location>
        <begin position="12"/>
        <end position="30"/>
    </location>
</feature>
<accession>A0A1M7JJ92</accession>
<dbReference type="SUPFAM" id="SSF54534">
    <property type="entry name" value="FKBP-like"/>
    <property type="match status" value="1"/>
</dbReference>
<evidence type="ECO:0000256" key="4">
    <source>
        <dbReference type="ARBA" id="ARBA00022692"/>
    </source>
</evidence>
<evidence type="ECO:0000256" key="10">
    <source>
        <dbReference type="ARBA" id="ARBA00042775"/>
    </source>
</evidence>
<evidence type="ECO:0000259" key="13">
    <source>
        <dbReference type="PROSITE" id="PS50198"/>
    </source>
</evidence>
<dbReference type="Proteomes" id="UP000184123">
    <property type="component" value="Unassembled WGS sequence"/>
</dbReference>
<dbReference type="Proteomes" id="UP000321726">
    <property type="component" value="Unassembled WGS sequence"/>
</dbReference>
<dbReference type="GO" id="GO:0003755">
    <property type="term" value="F:peptidyl-prolyl cis-trans isomerase activity"/>
    <property type="evidence" value="ECO:0007669"/>
    <property type="project" value="UniProtKB-KW"/>
</dbReference>
<dbReference type="PROSITE" id="PS01096">
    <property type="entry name" value="PPIC_PPIASE_1"/>
    <property type="match status" value="1"/>
</dbReference>
<dbReference type="Gene3D" id="3.10.50.40">
    <property type="match status" value="1"/>
</dbReference>
<evidence type="ECO:0000256" key="3">
    <source>
        <dbReference type="ARBA" id="ARBA00022519"/>
    </source>
</evidence>
<gene>
    <name evidence="14" type="primary">ppiD</name>
    <name evidence="14" type="ORF">HCU01_25620</name>
    <name evidence="15" type="ORF">SAMN05660971_03171</name>
</gene>
<evidence type="ECO:0000256" key="1">
    <source>
        <dbReference type="ARBA" id="ARBA00004382"/>
    </source>
</evidence>
<dbReference type="Pfam" id="PF00639">
    <property type="entry name" value="Rotamase"/>
    <property type="match status" value="1"/>
</dbReference>
<feature type="domain" description="PpiC" evidence="13">
    <location>
        <begin position="256"/>
        <end position="356"/>
    </location>
</feature>
<dbReference type="PROSITE" id="PS50198">
    <property type="entry name" value="PPIC_PPIASE_2"/>
    <property type="match status" value="1"/>
</dbReference>
<comment type="similarity">
    <text evidence="8">Belongs to the PpiD chaperone family.</text>
</comment>
<keyword evidence="17" id="KW-1185">Reference proteome</keyword>
<proteinExistence type="inferred from homology"/>
<evidence type="ECO:0000256" key="9">
    <source>
        <dbReference type="ARBA" id="ARBA00040743"/>
    </source>
</evidence>
<name>A0A1M7JJ92_9GAMM</name>
<evidence type="ECO:0000256" key="12">
    <source>
        <dbReference type="SAM" id="Phobius"/>
    </source>
</evidence>
<dbReference type="OrthoDB" id="9812372at2"/>
<organism evidence="15 16">
    <name type="scientific">Halomonas cupida</name>
    <dbReference type="NCBI Taxonomy" id="44933"/>
    <lineage>
        <taxon>Bacteria</taxon>
        <taxon>Pseudomonadati</taxon>
        <taxon>Pseudomonadota</taxon>
        <taxon>Gammaproteobacteria</taxon>
        <taxon>Oceanospirillales</taxon>
        <taxon>Halomonadaceae</taxon>
        <taxon>Halomonas</taxon>
    </lineage>
</organism>
<dbReference type="InterPro" id="IPR027304">
    <property type="entry name" value="Trigger_fact/SurA_dom_sf"/>
</dbReference>
<evidence type="ECO:0000256" key="5">
    <source>
        <dbReference type="ARBA" id="ARBA00022989"/>
    </source>
</evidence>
<protein>
    <recommendedName>
        <fullName evidence="9">Periplasmic chaperone PpiD</fullName>
    </recommendedName>
    <alternativeName>
        <fullName evidence="10">Periplasmic folding chaperone</fullName>
    </alternativeName>
</protein>
<dbReference type="PANTHER" id="PTHR47529:SF1">
    <property type="entry name" value="PERIPLASMIC CHAPERONE PPID"/>
    <property type="match status" value="1"/>
</dbReference>
<keyword evidence="11 15" id="KW-0413">Isomerase</keyword>
<keyword evidence="7" id="KW-0143">Chaperone</keyword>
<evidence type="ECO:0000313" key="17">
    <source>
        <dbReference type="Proteomes" id="UP000321726"/>
    </source>
</evidence>
<dbReference type="InterPro" id="IPR023058">
    <property type="entry name" value="PPIase_PpiC_CS"/>
</dbReference>
<dbReference type="EMBL" id="BJXU01000098">
    <property type="protein sequence ID" value="GEN24613.1"/>
    <property type="molecule type" value="Genomic_DNA"/>
</dbReference>
<evidence type="ECO:0000256" key="2">
    <source>
        <dbReference type="ARBA" id="ARBA00022475"/>
    </source>
</evidence>
<dbReference type="InterPro" id="IPR046357">
    <property type="entry name" value="PPIase_dom_sf"/>
</dbReference>
<dbReference type="EMBL" id="FRCA01000009">
    <property type="protein sequence ID" value="SHM52557.1"/>
    <property type="molecule type" value="Genomic_DNA"/>
</dbReference>
<dbReference type="STRING" id="44933.SAMN05660971_03171"/>
<keyword evidence="5 12" id="KW-1133">Transmembrane helix</keyword>
<evidence type="ECO:0000313" key="14">
    <source>
        <dbReference type="EMBL" id="GEN24613.1"/>
    </source>
</evidence>
<dbReference type="Gene3D" id="1.10.4030.10">
    <property type="entry name" value="Porin chaperone SurA, peptide-binding domain"/>
    <property type="match status" value="1"/>
</dbReference>
<keyword evidence="3" id="KW-0997">Cell inner membrane</keyword>
<dbReference type="InterPro" id="IPR000297">
    <property type="entry name" value="PPIase_PpiC"/>
</dbReference>
<dbReference type="SUPFAM" id="SSF109998">
    <property type="entry name" value="Triger factor/SurA peptide-binding domain-like"/>
    <property type="match status" value="1"/>
</dbReference>
<dbReference type="Pfam" id="PF13624">
    <property type="entry name" value="SurA_N_3"/>
    <property type="match status" value="1"/>
</dbReference>
<evidence type="ECO:0000256" key="6">
    <source>
        <dbReference type="ARBA" id="ARBA00023136"/>
    </source>
</evidence>
<reference evidence="15 16" key="1">
    <citation type="submission" date="2016-11" db="EMBL/GenBank/DDBJ databases">
        <authorList>
            <person name="Jaros S."/>
            <person name="Januszkiewicz K."/>
            <person name="Wedrychowicz H."/>
        </authorList>
    </citation>
    <scope>NUCLEOTIDE SEQUENCE [LARGE SCALE GENOMIC DNA]</scope>
    <source>
        <strain evidence="15 16">DSM 4740</strain>
    </source>
</reference>
<evidence type="ECO:0000313" key="15">
    <source>
        <dbReference type="EMBL" id="SHM52557.1"/>
    </source>
</evidence>
<keyword evidence="2" id="KW-1003">Cell membrane</keyword>
<dbReference type="RefSeq" id="WP_073436193.1">
    <property type="nucleotide sequence ID" value="NZ_BJXU01000098.1"/>
</dbReference>
<dbReference type="AlphaFoldDB" id="A0A1M7JJ92"/>